<name>A0A076YY31_STRAG</name>
<accession>A0A076YY31</accession>
<evidence type="ECO:0000313" key="4">
    <source>
        <dbReference type="EMBL" id="SUN13812.1"/>
    </source>
</evidence>
<proteinExistence type="predicted"/>
<comment type="caution">
    <text evidence="3">The sequence shown here is derived from an EMBL/GenBank/DDBJ whole genome shotgun (WGS) entry which is preliminary data.</text>
</comment>
<reference evidence="4 6" key="2">
    <citation type="submission" date="2018-06" db="EMBL/GenBank/DDBJ databases">
        <authorList>
            <consortium name="Pathogen Informatics"/>
            <person name="Doyle S."/>
        </authorList>
    </citation>
    <scope>NUCLEOTIDE SEQUENCE [LARGE SCALE GENOMIC DNA]</scope>
    <source>
        <strain evidence="4 6">NCTC8185</strain>
    </source>
</reference>
<feature type="compositionally biased region" description="Basic and acidic residues" evidence="1">
    <location>
        <begin position="44"/>
        <end position="59"/>
    </location>
</feature>
<evidence type="ECO:0000259" key="2">
    <source>
        <dbReference type="Pfam" id="PF03413"/>
    </source>
</evidence>
<feature type="region of interest" description="Disordered" evidence="1">
    <location>
        <begin position="44"/>
        <end position="67"/>
    </location>
</feature>
<gene>
    <name evidence="4" type="ORF">NCTC8185_01078</name>
    <name evidence="3" type="ORF">WA04_08330</name>
</gene>
<dbReference type="InterPro" id="IPR025711">
    <property type="entry name" value="PepSY"/>
</dbReference>
<dbReference type="SUPFAM" id="SSF160574">
    <property type="entry name" value="BT0923-like"/>
    <property type="match status" value="1"/>
</dbReference>
<dbReference type="Pfam" id="PF03413">
    <property type="entry name" value="PepSY"/>
    <property type="match status" value="1"/>
</dbReference>
<protein>
    <submittedName>
        <fullName evidence="3 4">Peptidase</fullName>
    </submittedName>
</protein>
<feature type="domain" description="PepSY" evidence="2">
    <location>
        <begin position="78"/>
        <end position="136"/>
    </location>
</feature>
<dbReference type="EMBL" id="LBKL01000082">
    <property type="protein sequence ID" value="KLL36649.1"/>
    <property type="molecule type" value="Genomic_DNA"/>
</dbReference>
<dbReference type="Proteomes" id="UP000035346">
    <property type="component" value="Unassembled WGS sequence"/>
</dbReference>
<evidence type="ECO:0000313" key="3">
    <source>
        <dbReference type="EMBL" id="KLL36649.1"/>
    </source>
</evidence>
<dbReference type="EMBL" id="UHEQ01000004">
    <property type="protein sequence ID" value="SUN13812.1"/>
    <property type="molecule type" value="Genomic_DNA"/>
</dbReference>
<dbReference type="Proteomes" id="UP000254076">
    <property type="component" value="Unassembled WGS sequence"/>
</dbReference>
<evidence type="ECO:0000313" key="6">
    <source>
        <dbReference type="Proteomes" id="UP000254076"/>
    </source>
</evidence>
<sequence>MTNYKNNFKKFMSNKLYVGLASITLLGIGGAIGVSGAALAHNHHSEHMSFEHKHEGHDKHHDHREKHSLKTLKNISTKIDYKTALETAKKEARSGFISQIELNTKGDTPFYEIKVIDNKIAKKYKIDANSGKILSTTSDNQLNSKDAQLKQPSKDIQTALQAIQAKYKNAKIKEISLANNKSNKLVYKVKLLDGNTPKIAQFDSDKASFIKANKLNTTHKNHD</sequence>
<evidence type="ECO:0000256" key="1">
    <source>
        <dbReference type="SAM" id="MobiDB-lite"/>
    </source>
</evidence>
<reference evidence="3 5" key="1">
    <citation type="journal article" date="2015" name="PLoS ONE">
        <title>Genomic analysis reveals the molecular basis for capsule loss in the group B streptococcus population.</title>
        <authorList>
            <consortium name="DEVANI Consortium"/>
            <person name="Rosini R."/>
            <person name="Campisi E."/>
            <person name="De Chiara M."/>
            <person name="Tettelin H."/>
            <person name="Rinaudo D."/>
            <person name="Toniolo C."/>
            <person name="Metruccio M."/>
            <person name="Guidotti S."/>
            <person name="Sorensen U.B."/>
            <person name="Kilian M."/>
            <person name="Ramirez M."/>
            <person name="Janulczyk R."/>
            <person name="Donati C."/>
            <person name="Grandi G."/>
            <person name="Margarit I."/>
        </authorList>
    </citation>
    <scope>NUCLEOTIDE SEQUENCE [LARGE SCALE GENOMIC DNA]</scope>
    <source>
        <strain evidence="3 5">DK-B-USS-215</strain>
    </source>
</reference>
<dbReference type="RefSeq" id="WP_000186292.1">
    <property type="nucleotide sequence ID" value="NZ_CGHZ01000033.1"/>
</dbReference>
<organism evidence="3 5">
    <name type="scientific">Streptococcus agalactiae</name>
    <dbReference type="NCBI Taxonomy" id="1311"/>
    <lineage>
        <taxon>Bacteria</taxon>
        <taxon>Bacillati</taxon>
        <taxon>Bacillota</taxon>
        <taxon>Bacilli</taxon>
        <taxon>Lactobacillales</taxon>
        <taxon>Streptococcaceae</taxon>
        <taxon>Streptococcus</taxon>
    </lineage>
</organism>
<evidence type="ECO:0000313" key="5">
    <source>
        <dbReference type="Proteomes" id="UP000035346"/>
    </source>
</evidence>
<dbReference type="AlphaFoldDB" id="A0A076YY31"/>
<dbReference type="Gene3D" id="3.10.450.40">
    <property type="match status" value="1"/>
</dbReference>